<reference evidence="1 2" key="1">
    <citation type="submission" date="2019-02" db="EMBL/GenBank/DDBJ databases">
        <title>Deep-cultivation of Planctomycetes and their phenomic and genomic characterization uncovers novel biology.</title>
        <authorList>
            <person name="Wiegand S."/>
            <person name="Jogler M."/>
            <person name="Boedeker C."/>
            <person name="Pinto D."/>
            <person name="Vollmers J."/>
            <person name="Rivas-Marin E."/>
            <person name="Kohn T."/>
            <person name="Peeters S.H."/>
            <person name="Heuer A."/>
            <person name="Rast P."/>
            <person name="Oberbeckmann S."/>
            <person name="Bunk B."/>
            <person name="Jeske O."/>
            <person name="Meyerdierks A."/>
            <person name="Storesund J.E."/>
            <person name="Kallscheuer N."/>
            <person name="Luecker S."/>
            <person name="Lage O.M."/>
            <person name="Pohl T."/>
            <person name="Merkel B.J."/>
            <person name="Hornburger P."/>
            <person name="Mueller R.-W."/>
            <person name="Bruemmer F."/>
            <person name="Labrenz M."/>
            <person name="Spormann A.M."/>
            <person name="Op Den Camp H."/>
            <person name="Overmann J."/>
            <person name="Amann R."/>
            <person name="Jetten M.S.M."/>
            <person name="Mascher T."/>
            <person name="Medema M.H."/>
            <person name="Devos D.P."/>
            <person name="Kaster A.-K."/>
            <person name="Ovreas L."/>
            <person name="Rohde M."/>
            <person name="Galperin M.Y."/>
            <person name="Jogler C."/>
        </authorList>
    </citation>
    <scope>NUCLEOTIDE SEQUENCE [LARGE SCALE GENOMIC DNA]</scope>
    <source>
        <strain evidence="1 2">Pla52o</strain>
    </source>
</reference>
<dbReference type="OrthoDB" id="7299295at2"/>
<dbReference type="Proteomes" id="UP000316304">
    <property type="component" value="Unassembled WGS sequence"/>
</dbReference>
<sequence>MSLPIVFIHTGFAEHLWIATRQAQLTNPDLPIALLGDRKNRKIKWVTQHYDVADHFDSAKEFEKVYKHRSTNGIKFELFCFQRWFVLLQWMKEQGIERCWCHDSDVMIYSDMSELAEQYSDVDLVICAKSGHSLLVQNRQGLEDFCNYVLRMYTDETLDAKLNAFFEQRQSEGGLGGISDMLAFEYFAHEFPERVASSHQSYERGIIDPGMHVTGDFVGDVRKSIHWKNALPYGRLKDGNEAVRFHSLHFQGGNKRLMASHASQPDLGLLGICIRRRTIARLKRITRSVNKRLRAA</sequence>
<name>A0A5C6CUU9_9BACT</name>
<evidence type="ECO:0000313" key="2">
    <source>
        <dbReference type="Proteomes" id="UP000316304"/>
    </source>
</evidence>
<dbReference type="EMBL" id="SJPT01000001">
    <property type="protein sequence ID" value="TWU26826.1"/>
    <property type="molecule type" value="Genomic_DNA"/>
</dbReference>
<dbReference type="RefSeq" id="WP_146593103.1">
    <property type="nucleotide sequence ID" value="NZ_SJPT01000001.1"/>
</dbReference>
<comment type="caution">
    <text evidence="1">The sequence shown here is derived from an EMBL/GenBank/DDBJ whole genome shotgun (WGS) entry which is preliminary data.</text>
</comment>
<evidence type="ECO:0008006" key="3">
    <source>
        <dbReference type="Google" id="ProtNLM"/>
    </source>
</evidence>
<keyword evidence="2" id="KW-1185">Reference proteome</keyword>
<accession>A0A5C6CUU9</accession>
<protein>
    <recommendedName>
        <fullName evidence="3">Nucleotide-diphospho-sugar transferase</fullName>
    </recommendedName>
</protein>
<proteinExistence type="predicted"/>
<dbReference type="AlphaFoldDB" id="A0A5C6CUU9"/>
<gene>
    <name evidence="1" type="ORF">Pla52o_06810</name>
</gene>
<organism evidence="1 2">
    <name type="scientific">Novipirellula galeiformis</name>
    <dbReference type="NCBI Taxonomy" id="2528004"/>
    <lineage>
        <taxon>Bacteria</taxon>
        <taxon>Pseudomonadati</taxon>
        <taxon>Planctomycetota</taxon>
        <taxon>Planctomycetia</taxon>
        <taxon>Pirellulales</taxon>
        <taxon>Pirellulaceae</taxon>
        <taxon>Novipirellula</taxon>
    </lineage>
</organism>
<evidence type="ECO:0000313" key="1">
    <source>
        <dbReference type="EMBL" id="TWU26826.1"/>
    </source>
</evidence>